<protein>
    <submittedName>
        <fullName evidence="3">Cyclin-dependent kinase 7</fullName>
    </submittedName>
</protein>
<dbReference type="InterPro" id="IPR017441">
    <property type="entry name" value="Protein_kinase_ATP_BS"/>
</dbReference>
<reference evidence="3" key="2">
    <citation type="submission" date="2025-09" db="UniProtKB">
        <authorList>
            <consortium name="Ensembl"/>
        </authorList>
    </citation>
    <scope>IDENTIFICATION</scope>
</reference>
<proteinExistence type="predicted"/>
<accession>A0A8C7ZSS3</accession>
<dbReference type="GO" id="GO:0004672">
    <property type="term" value="F:protein kinase activity"/>
    <property type="evidence" value="ECO:0007669"/>
    <property type="project" value="InterPro"/>
</dbReference>
<dbReference type="Ensembl" id="ENSOSIT00000048765.1">
    <property type="protein sequence ID" value="ENSOSIP00000046392.1"/>
    <property type="gene ID" value="ENSOSIG00000021951.1"/>
</dbReference>
<feature type="domain" description="Protein kinase" evidence="2">
    <location>
        <begin position="12"/>
        <end position="69"/>
    </location>
</feature>
<dbReference type="PROSITE" id="PS50011">
    <property type="entry name" value="PROTEIN_KINASE_DOM"/>
    <property type="match status" value="1"/>
</dbReference>
<dbReference type="PROSITE" id="PS00107">
    <property type="entry name" value="PROTEIN_KINASE_ATP"/>
    <property type="match status" value="1"/>
</dbReference>
<feature type="binding site" evidence="1">
    <location>
        <position position="42"/>
    </location>
    <ligand>
        <name>ATP</name>
        <dbReference type="ChEBI" id="CHEBI:30616"/>
    </ligand>
</feature>
<dbReference type="SUPFAM" id="SSF56112">
    <property type="entry name" value="Protein kinase-like (PK-like)"/>
    <property type="match status" value="1"/>
</dbReference>
<sequence length="69" mass="7807">MSLDVKTRSKRYEKLDFLGEGQFATVYKARDKLTDTIVAIKKIKVGHRTEAKDGKWKTSFQNGPCCVGL</sequence>
<organism evidence="3 4">
    <name type="scientific">Oryzias sinensis</name>
    <name type="common">Chinese medaka</name>
    <dbReference type="NCBI Taxonomy" id="183150"/>
    <lineage>
        <taxon>Eukaryota</taxon>
        <taxon>Metazoa</taxon>
        <taxon>Chordata</taxon>
        <taxon>Craniata</taxon>
        <taxon>Vertebrata</taxon>
        <taxon>Euteleostomi</taxon>
        <taxon>Actinopterygii</taxon>
        <taxon>Neopterygii</taxon>
        <taxon>Teleostei</taxon>
        <taxon>Neoteleostei</taxon>
        <taxon>Acanthomorphata</taxon>
        <taxon>Ovalentaria</taxon>
        <taxon>Atherinomorphae</taxon>
        <taxon>Beloniformes</taxon>
        <taxon>Adrianichthyidae</taxon>
        <taxon>Oryziinae</taxon>
        <taxon>Oryzias</taxon>
    </lineage>
</organism>
<reference evidence="3" key="1">
    <citation type="submission" date="2025-08" db="UniProtKB">
        <authorList>
            <consortium name="Ensembl"/>
        </authorList>
    </citation>
    <scope>IDENTIFICATION</scope>
</reference>
<name>A0A8C7ZSS3_9TELE</name>
<evidence type="ECO:0000313" key="4">
    <source>
        <dbReference type="Proteomes" id="UP000694383"/>
    </source>
</evidence>
<evidence type="ECO:0000256" key="1">
    <source>
        <dbReference type="PROSITE-ProRule" id="PRU10141"/>
    </source>
</evidence>
<evidence type="ECO:0000259" key="2">
    <source>
        <dbReference type="PROSITE" id="PS50011"/>
    </source>
</evidence>
<dbReference type="InterPro" id="IPR000719">
    <property type="entry name" value="Prot_kinase_dom"/>
</dbReference>
<dbReference type="AlphaFoldDB" id="A0A8C7ZSS3"/>
<keyword evidence="1" id="KW-0547">Nucleotide-binding</keyword>
<keyword evidence="1" id="KW-0067">ATP-binding</keyword>
<dbReference type="InterPro" id="IPR011009">
    <property type="entry name" value="Kinase-like_dom_sf"/>
</dbReference>
<dbReference type="Gene3D" id="3.30.200.20">
    <property type="entry name" value="Phosphorylase Kinase, domain 1"/>
    <property type="match status" value="1"/>
</dbReference>
<dbReference type="GeneTree" id="ENSGT00940000155179"/>
<dbReference type="GO" id="GO:0005524">
    <property type="term" value="F:ATP binding"/>
    <property type="evidence" value="ECO:0007669"/>
    <property type="project" value="UniProtKB-UniRule"/>
</dbReference>
<keyword evidence="4" id="KW-1185">Reference proteome</keyword>
<dbReference type="Proteomes" id="UP000694383">
    <property type="component" value="Unplaced"/>
</dbReference>
<evidence type="ECO:0000313" key="3">
    <source>
        <dbReference type="Ensembl" id="ENSOSIP00000046392.1"/>
    </source>
</evidence>